<organism evidence="1 2">
    <name type="scientific">Bemisia tabaci</name>
    <name type="common">Sweetpotato whitefly</name>
    <name type="synonym">Aleurodes tabaci</name>
    <dbReference type="NCBI Taxonomy" id="7038"/>
    <lineage>
        <taxon>Eukaryota</taxon>
        <taxon>Metazoa</taxon>
        <taxon>Ecdysozoa</taxon>
        <taxon>Arthropoda</taxon>
        <taxon>Hexapoda</taxon>
        <taxon>Insecta</taxon>
        <taxon>Pterygota</taxon>
        <taxon>Neoptera</taxon>
        <taxon>Paraneoptera</taxon>
        <taxon>Hemiptera</taxon>
        <taxon>Sternorrhyncha</taxon>
        <taxon>Aleyrodoidea</taxon>
        <taxon>Aleyrodidae</taxon>
        <taxon>Aleyrodinae</taxon>
        <taxon>Bemisia</taxon>
    </lineage>
</organism>
<protein>
    <submittedName>
        <fullName evidence="1">Uncharacterized protein</fullName>
    </submittedName>
</protein>
<accession>A0A9P0EXF2</accession>
<dbReference type="PANTHER" id="PTHR15261:SF4">
    <property type="entry name" value="THROMBOSPONDIN-TYPE LAMININ G DOMAIN AND EAR REPEAT-CONTAINING PROTEIN"/>
    <property type="match status" value="1"/>
</dbReference>
<evidence type="ECO:0000313" key="1">
    <source>
        <dbReference type="EMBL" id="CAH0382981.1"/>
    </source>
</evidence>
<dbReference type="Proteomes" id="UP001152759">
    <property type="component" value="Chromosome 10"/>
</dbReference>
<dbReference type="AlphaFoldDB" id="A0A9P0EXF2"/>
<keyword evidence="2" id="KW-1185">Reference proteome</keyword>
<reference evidence="1" key="1">
    <citation type="submission" date="2021-12" db="EMBL/GenBank/DDBJ databases">
        <authorList>
            <person name="King R."/>
        </authorList>
    </citation>
    <scope>NUCLEOTIDE SEQUENCE</scope>
</reference>
<dbReference type="PANTHER" id="PTHR15261">
    <property type="entry name" value="THROMBOSPONDIN-TYPE LAMININ G DOMAIN AND EAR REPEAT-CONTAINING"/>
    <property type="match status" value="1"/>
</dbReference>
<dbReference type="EMBL" id="OU963871">
    <property type="protein sequence ID" value="CAH0382981.1"/>
    <property type="molecule type" value="Genomic_DNA"/>
</dbReference>
<evidence type="ECO:0000313" key="2">
    <source>
        <dbReference type="Proteomes" id="UP001152759"/>
    </source>
</evidence>
<proteinExistence type="predicted"/>
<name>A0A9P0EXF2_BEMTA</name>
<dbReference type="GO" id="GO:0007165">
    <property type="term" value="P:signal transduction"/>
    <property type="evidence" value="ECO:0007669"/>
    <property type="project" value="TreeGrafter"/>
</dbReference>
<sequence length="564" mass="63597">MSLVIESFIESIQDIMTIPAAFPTVMYLFTLPHSPTTWSICLQANDDPQNTDLLLMVLREYDETSESWITGDSVPVKTCTQLEIKDIDGAVFIFLLTKDFNEEPQMNMDEPNGNNIFLGILSGDNHDRSFCSLHIYQWDYSSFALFDLIPMHCATTIKSFLLNSSVFLAVCHRWNESDKLGAGNHTTLFKFNEELQSFEVHQLLSMSNCSNIEYFEYASSDFSKPEQFLVITGLHGDQENSPISRIYKLHDEYFYPFQTISLDYVQQWMMYGSAGESILLAATRYSGIHLFEYDGLLADRSNDGTHPNVFQIRLISADILKSIAETYDEWHSEMTRDLKTVADQLKHLQELLRSAPRVDSSEIPEGESLNDTREKEFAEELESELTELKIIETFVNKLVNGGGKFIVDGDLFLDQFELNCIEECDLNILSITNLNGEDFDTLIDNTVNIDSPGSYNALNFENIAVSLNLNTVSINGHTATSLVHQGRDNLFRNGLRLDSIAISDKLSVQGTINGIKMDSHSVLLVSGDQTLNGSLIFKEGTAETLYCVQNLRNNSNISDCCGRN</sequence>
<gene>
    <name evidence="1" type="ORF">BEMITA_LOCUS2469</name>
</gene>